<accession>A0A0E9XGN5</accession>
<reference evidence="1" key="2">
    <citation type="journal article" date="2015" name="Fish Shellfish Immunol.">
        <title>Early steps in the European eel (Anguilla anguilla)-Vibrio vulnificus interaction in the gills: Role of the RtxA13 toxin.</title>
        <authorList>
            <person name="Callol A."/>
            <person name="Pajuelo D."/>
            <person name="Ebbesson L."/>
            <person name="Teles M."/>
            <person name="MacKenzie S."/>
            <person name="Amaro C."/>
        </authorList>
    </citation>
    <scope>NUCLEOTIDE SEQUENCE</scope>
</reference>
<evidence type="ECO:0000313" key="1">
    <source>
        <dbReference type="EMBL" id="JAI00844.1"/>
    </source>
</evidence>
<protein>
    <submittedName>
        <fullName evidence="1">Uncharacterized protein</fullName>
    </submittedName>
</protein>
<dbReference type="AlphaFoldDB" id="A0A0E9XGN5"/>
<sequence length="43" mass="5110">MFTPKIEGVPYLKTFLLGSELTFFTDAKYPITLFFYLKKIYHS</sequence>
<organism evidence="1">
    <name type="scientific">Anguilla anguilla</name>
    <name type="common">European freshwater eel</name>
    <name type="synonym">Muraena anguilla</name>
    <dbReference type="NCBI Taxonomy" id="7936"/>
    <lineage>
        <taxon>Eukaryota</taxon>
        <taxon>Metazoa</taxon>
        <taxon>Chordata</taxon>
        <taxon>Craniata</taxon>
        <taxon>Vertebrata</taxon>
        <taxon>Euteleostomi</taxon>
        <taxon>Actinopterygii</taxon>
        <taxon>Neopterygii</taxon>
        <taxon>Teleostei</taxon>
        <taxon>Anguilliformes</taxon>
        <taxon>Anguillidae</taxon>
        <taxon>Anguilla</taxon>
    </lineage>
</organism>
<reference evidence="1" key="1">
    <citation type="submission" date="2014-11" db="EMBL/GenBank/DDBJ databases">
        <authorList>
            <person name="Amaro Gonzalez C."/>
        </authorList>
    </citation>
    <scope>NUCLEOTIDE SEQUENCE</scope>
</reference>
<name>A0A0E9XGN5_ANGAN</name>
<proteinExistence type="predicted"/>
<dbReference type="EMBL" id="GBXM01007734">
    <property type="protein sequence ID" value="JAI00844.1"/>
    <property type="molecule type" value="Transcribed_RNA"/>
</dbReference>